<dbReference type="EMBL" id="JACJKS010000005">
    <property type="protein sequence ID" value="MBM6948045.1"/>
    <property type="molecule type" value="Genomic_DNA"/>
</dbReference>
<dbReference type="PANTHER" id="PTHR43390:SF1">
    <property type="entry name" value="CHLOROPLAST PROCESSING PEPTIDASE"/>
    <property type="match status" value="1"/>
</dbReference>
<dbReference type="Gene3D" id="2.10.109.10">
    <property type="entry name" value="Umud Fragment, subunit A"/>
    <property type="match status" value="1"/>
</dbReference>
<dbReference type="InterPro" id="IPR036286">
    <property type="entry name" value="LexA/Signal_pep-like_sf"/>
</dbReference>
<feature type="transmembrane region" description="Helical" evidence="8">
    <location>
        <begin position="35"/>
        <end position="58"/>
    </location>
</feature>
<proteinExistence type="inferred from homology"/>
<evidence type="ECO:0000256" key="7">
    <source>
        <dbReference type="PIRSR" id="PIRSR600223-1"/>
    </source>
</evidence>
<keyword evidence="8" id="KW-1133">Transmembrane helix</keyword>
<sequence>MKENRQRRRDIEIPSREAVAEEKKRLRHRNRFRRSLFNTIGFLIVVAAVSVLISARFLPVVQVLGSSMEPTLRDGEILILQKTDDFETGDLIAFYYQSRILLKRVIGTAGDYIDIDAQGNVSVNGIRLDEPYVTERSLEECDIRLPYQVPDGRVFVMGDHRSVSIDSRTREVGCVAQEQMVGKVAFRIWPLSRAGFPE</sequence>
<dbReference type="PRINTS" id="PR00727">
    <property type="entry name" value="LEADERPTASE"/>
</dbReference>
<reference evidence="10" key="2">
    <citation type="journal article" date="2021" name="Sci. Rep.">
        <title>The distribution of antibiotic resistance genes in chicken gut microbiota commensals.</title>
        <authorList>
            <person name="Juricova H."/>
            <person name="Matiasovicova J."/>
            <person name="Kubasova T."/>
            <person name="Cejkova D."/>
            <person name="Rychlik I."/>
        </authorList>
    </citation>
    <scope>NUCLEOTIDE SEQUENCE</scope>
    <source>
        <strain evidence="10">An582</strain>
    </source>
</reference>
<evidence type="ECO:0000313" key="10">
    <source>
        <dbReference type="EMBL" id="MBM6948045.1"/>
    </source>
</evidence>
<accession>A0A938X9P6</accession>
<evidence type="ECO:0000256" key="6">
    <source>
        <dbReference type="ARBA" id="ARBA00022801"/>
    </source>
</evidence>
<dbReference type="InterPro" id="IPR019758">
    <property type="entry name" value="Pept_S26A_signal_pept_1_CS"/>
</dbReference>
<comment type="similarity">
    <text evidence="3 8">Belongs to the peptidase S26 family.</text>
</comment>
<dbReference type="AlphaFoldDB" id="A0A938X9P6"/>
<dbReference type="GO" id="GO:0004252">
    <property type="term" value="F:serine-type endopeptidase activity"/>
    <property type="evidence" value="ECO:0007669"/>
    <property type="project" value="InterPro"/>
</dbReference>
<dbReference type="PROSITE" id="PS00501">
    <property type="entry name" value="SPASE_I_1"/>
    <property type="match status" value="1"/>
</dbReference>
<evidence type="ECO:0000259" key="9">
    <source>
        <dbReference type="Pfam" id="PF10502"/>
    </source>
</evidence>
<reference evidence="10" key="1">
    <citation type="submission" date="2020-08" db="EMBL/GenBank/DDBJ databases">
        <authorList>
            <person name="Cejkova D."/>
            <person name="Kubasova T."/>
            <person name="Jahodarova E."/>
            <person name="Rychlik I."/>
        </authorList>
    </citation>
    <scope>NUCLEOTIDE SEQUENCE</scope>
    <source>
        <strain evidence="10">An582</strain>
    </source>
</reference>
<comment type="caution">
    <text evidence="10">The sequence shown here is derived from an EMBL/GenBank/DDBJ whole genome shotgun (WGS) entry which is preliminary data.</text>
</comment>
<feature type="active site" evidence="7">
    <location>
        <position position="103"/>
    </location>
</feature>
<keyword evidence="5 8" id="KW-0645">Protease</keyword>
<dbReference type="GO" id="GO:0005886">
    <property type="term" value="C:plasma membrane"/>
    <property type="evidence" value="ECO:0007669"/>
    <property type="project" value="UniProtKB-SubCell"/>
</dbReference>
<dbReference type="NCBIfam" id="TIGR02227">
    <property type="entry name" value="sigpep_I_bact"/>
    <property type="match status" value="1"/>
</dbReference>
<gene>
    <name evidence="10" type="primary">lepB</name>
    <name evidence="10" type="ORF">H6A20_05120</name>
</gene>
<evidence type="ECO:0000256" key="5">
    <source>
        <dbReference type="ARBA" id="ARBA00022670"/>
    </source>
</evidence>
<dbReference type="PANTHER" id="PTHR43390">
    <property type="entry name" value="SIGNAL PEPTIDASE I"/>
    <property type="match status" value="1"/>
</dbReference>
<keyword evidence="8" id="KW-0812">Transmembrane</keyword>
<dbReference type="CDD" id="cd06530">
    <property type="entry name" value="S26_SPase_I"/>
    <property type="match status" value="1"/>
</dbReference>
<dbReference type="GO" id="GO:0009003">
    <property type="term" value="F:signal peptidase activity"/>
    <property type="evidence" value="ECO:0007669"/>
    <property type="project" value="UniProtKB-EC"/>
</dbReference>
<keyword evidence="8" id="KW-0472">Membrane</keyword>
<dbReference type="PROSITE" id="PS00761">
    <property type="entry name" value="SPASE_I_3"/>
    <property type="match status" value="1"/>
</dbReference>
<dbReference type="RefSeq" id="WP_204906070.1">
    <property type="nucleotide sequence ID" value="NZ_JACJKS010000005.1"/>
</dbReference>
<name>A0A938X9P6_9CLOT</name>
<evidence type="ECO:0000256" key="1">
    <source>
        <dbReference type="ARBA" id="ARBA00000677"/>
    </source>
</evidence>
<dbReference type="InterPro" id="IPR019533">
    <property type="entry name" value="Peptidase_S26"/>
</dbReference>
<organism evidence="10 11">
    <name type="scientific">Mordavella massiliensis</name>
    <dbReference type="NCBI Taxonomy" id="1871024"/>
    <lineage>
        <taxon>Bacteria</taxon>
        <taxon>Bacillati</taxon>
        <taxon>Bacillota</taxon>
        <taxon>Clostridia</taxon>
        <taxon>Eubacteriales</taxon>
        <taxon>Clostridiaceae</taxon>
        <taxon>Mordavella</taxon>
    </lineage>
</organism>
<dbReference type="Proteomes" id="UP000705508">
    <property type="component" value="Unassembled WGS sequence"/>
</dbReference>
<evidence type="ECO:0000313" key="11">
    <source>
        <dbReference type="Proteomes" id="UP000705508"/>
    </source>
</evidence>
<evidence type="ECO:0000256" key="2">
    <source>
        <dbReference type="ARBA" id="ARBA00004401"/>
    </source>
</evidence>
<feature type="domain" description="Peptidase S26" evidence="9">
    <location>
        <begin position="39"/>
        <end position="189"/>
    </location>
</feature>
<evidence type="ECO:0000256" key="3">
    <source>
        <dbReference type="ARBA" id="ARBA00009370"/>
    </source>
</evidence>
<dbReference type="GO" id="GO:0006465">
    <property type="term" value="P:signal peptide processing"/>
    <property type="evidence" value="ECO:0007669"/>
    <property type="project" value="InterPro"/>
</dbReference>
<comment type="catalytic activity">
    <reaction evidence="1 8">
        <text>Cleavage of hydrophobic, N-terminal signal or leader sequences from secreted and periplasmic proteins.</text>
        <dbReference type="EC" id="3.4.21.89"/>
    </reaction>
</comment>
<dbReference type="InterPro" id="IPR000223">
    <property type="entry name" value="Pept_S26A_signal_pept_1"/>
</dbReference>
<evidence type="ECO:0000256" key="4">
    <source>
        <dbReference type="ARBA" id="ARBA00013208"/>
    </source>
</evidence>
<feature type="active site" evidence="7">
    <location>
        <position position="67"/>
    </location>
</feature>
<dbReference type="Pfam" id="PF10502">
    <property type="entry name" value="Peptidase_S26"/>
    <property type="match status" value="1"/>
</dbReference>
<dbReference type="InterPro" id="IPR019756">
    <property type="entry name" value="Pept_S26A_signal_pept_1_Ser-AS"/>
</dbReference>
<dbReference type="EC" id="3.4.21.89" evidence="4 8"/>
<protein>
    <recommendedName>
        <fullName evidence="4 8">Signal peptidase I</fullName>
        <ecNumber evidence="4 8">3.4.21.89</ecNumber>
    </recommendedName>
</protein>
<comment type="subcellular location">
    <subcellularLocation>
        <location evidence="2">Cell membrane</location>
        <topology evidence="2">Single-pass type II membrane protein</topology>
    </subcellularLocation>
    <subcellularLocation>
        <location evidence="8">Membrane</location>
        <topology evidence="8">Single-pass type II membrane protein</topology>
    </subcellularLocation>
</comment>
<dbReference type="SUPFAM" id="SSF51306">
    <property type="entry name" value="LexA/Signal peptidase"/>
    <property type="match status" value="1"/>
</dbReference>
<keyword evidence="6 8" id="KW-0378">Hydrolase</keyword>
<evidence type="ECO:0000256" key="8">
    <source>
        <dbReference type="RuleBase" id="RU362042"/>
    </source>
</evidence>